<accession>A0ABT1W842</accession>
<dbReference type="Proteomes" id="UP001524587">
    <property type="component" value="Unassembled WGS sequence"/>
</dbReference>
<dbReference type="InterPro" id="IPR029058">
    <property type="entry name" value="AB_hydrolase_fold"/>
</dbReference>
<dbReference type="Gene3D" id="3.40.50.1820">
    <property type="entry name" value="alpha/beta hydrolase"/>
    <property type="match status" value="1"/>
</dbReference>
<sequence length="264" mass="28639">MRLNVIERGPESADAADRDAPPVVLVHGLFGRARNMGFFQKRLALRRRVLAVDVRSHGDSPHGPMLYPEMAADLAETLEALGATPAVVAGHSMGGKLSMVLALTRPELVSRLLVADMPPAPTGHGNALLARKLLHLPMPETLTRVGADALLADISPSQDVRNLLLQNLRLGDNPGWSIGLREIVDSMPFIEGWPEAMSALRYDGPSLFVAGENSPYLQLKHLKTMDVLFPGHKLIVVEGAGHWLHAEKPAEFLQIVSDFIGLES</sequence>
<dbReference type="Pfam" id="PF12697">
    <property type="entry name" value="Abhydrolase_6"/>
    <property type="match status" value="1"/>
</dbReference>
<feature type="domain" description="AB hydrolase-1" evidence="2">
    <location>
        <begin position="23"/>
        <end position="254"/>
    </location>
</feature>
<dbReference type="PRINTS" id="PR00111">
    <property type="entry name" value="ABHYDROLASE"/>
</dbReference>
<reference evidence="3 4" key="1">
    <citation type="submission" date="2022-06" db="EMBL/GenBank/DDBJ databases">
        <title>Endosaccharibacter gen. nov., sp. nov., endophytic bacteria isolated from sugarcane.</title>
        <authorList>
            <person name="Pitiwittayakul N."/>
            <person name="Yukphan P."/>
            <person name="Charoenyingcharoen P."/>
            <person name="Tanasupawat S."/>
        </authorList>
    </citation>
    <scope>NUCLEOTIDE SEQUENCE [LARGE SCALE GENOMIC DNA]</scope>
    <source>
        <strain evidence="3 4">KSS8</strain>
    </source>
</reference>
<dbReference type="RefSeq" id="WP_422864532.1">
    <property type="nucleotide sequence ID" value="NZ_JAMSKV010000009.1"/>
</dbReference>
<name>A0ABT1W842_9PROT</name>
<dbReference type="PANTHER" id="PTHR46118:SF4">
    <property type="entry name" value="PROTEIN ABHD11"/>
    <property type="match status" value="1"/>
</dbReference>
<evidence type="ECO:0000313" key="4">
    <source>
        <dbReference type="Proteomes" id="UP001524587"/>
    </source>
</evidence>
<evidence type="ECO:0000313" key="3">
    <source>
        <dbReference type="EMBL" id="MCQ8279056.1"/>
    </source>
</evidence>
<dbReference type="PRINTS" id="PR00412">
    <property type="entry name" value="EPOXHYDRLASE"/>
</dbReference>
<dbReference type="InterPro" id="IPR000639">
    <property type="entry name" value="Epox_hydrolase-like"/>
</dbReference>
<dbReference type="PANTHER" id="PTHR46118">
    <property type="entry name" value="PROTEIN ABHD11"/>
    <property type="match status" value="1"/>
</dbReference>
<gene>
    <name evidence="3" type="ORF">NFI95_11420</name>
</gene>
<organism evidence="3 4">
    <name type="scientific">Endosaccharibacter trunci</name>
    <dbReference type="NCBI Taxonomy" id="2812733"/>
    <lineage>
        <taxon>Bacteria</taxon>
        <taxon>Pseudomonadati</taxon>
        <taxon>Pseudomonadota</taxon>
        <taxon>Alphaproteobacteria</taxon>
        <taxon>Acetobacterales</taxon>
        <taxon>Acetobacteraceae</taxon>
        <taxon>Endosaccharibacter</taxon>
    </lineage>
</organism>
<dbReference type="InterPro" id="IPR000073">
    <property type="entry name" value="AB_hydrolase_1"/>
</dbReference>
<comment type="caution">
    <text evidence="3">The sequence shown here is derived from an EMBL/GenBank/DDBJ whole genome shotgun (WGS) entry which is preliminary data.</text>
</comment>
<dbReference type="EMBL" id="JAMSKV010000009">
    <property type="protein sequence ID" value="MCQ8279056.1"/>
    <property type="molecule type" value="Genomic_DNA"/>
</dbReference>
<evidence type="ECO:0000256" key="1">
    <source>
        <dbReference type="ARBA" id="ARBA00022801"/>
    </source>
</evidence>
<protein>
    <submittedName>
        <fullName evidence="3">Alpha/beta fold hydrolase</fullName>
    </submittedName>
</protein>
<evidence type="ECO:0000259" key="2">
    <source>
        <dbReference type="Pfam" id="PF12697"/>
    </source>
</evidence>
<dbReference type="SUPFAM" id="SSF53474">
    <property type="entry name" value="alpha/beta-Hydrolases"/>
    <property type="match status" value="1"/>
</dbReference>
<keyword evidence="4" id="KW-1185">Reference proteome</keyword>
<dbReference type="GO" id="GO:0016787">
    <property type="term" value="F:hydrolase activity"/>
    <property type="evidence" value="ECO:0007669"/>
    <property type="project" value="UniProtKB-KW"/>
</dbReference>
<keyword evidence="1 3" id="KW-0378">Hydrolase</keyword>
<proteinExistence type="predicted"/>